<evidence type="ECO:0000313" key="2">
    <source>
        <dbReference type="EnsemblPlants" id="MELO3C027011.2.1"/>
    </source>
</evidence>
<evidence type="ECO:0000256" key="1">
    <source>
        <dbReference type="SAM" id="MobiDB-lite"/>
    </source>
</evidence>
<dbReference type="EnsemblPlants" id="MELO3C027011.2.1">
    <property type="protein sequence ID" value="MELO3C027011.2.1"/>
    <property type="gene ID" value="MELO3C027011.2"/>
</dbReference>
<name>A0A9I9E113_CUCME</name>
<feature type="region of interest" description="Disordered" evidence="1">
    <location>
        <begin position="36"/>
        <end position="62"/>
    </location>
</feature>
<organism evidence="2">
    <name type="scientific">Cucumis melo</name>
    <name type="common">Muskmelon</name>
    <dbReference type="NCBI Taxonomy" id="3656"/>
    <lineage>
        <taxon>Eukaryota</taxon>
        <taxon>Viridiplantae</taxon>
        <taxon>Streptophyta</taxon>
        <taxon>Embryophyta</taxon>
        <taxon>Tracheophyta</taxon>
        <taxon>Spermatophyta</taxon>
        <taxon>Magnoliopsida</taxon>
        <taxon>eudicotyledons</taxon>
        <taxon>Gunneridae</taxon>
        <taxon>Pentapetalae</taxon>
        <taxon>rosids</taxon>
        <taxon>fabids</taxon>
        <taxon>Cucurbitales</taxon>
        <taxon>Cucurbitaceae</taxon>
        <taxon>Benincaseae</taxon>
        <taxon>Cucumis</taxon>
    </lineage>
</organism>
<accession>A0A9I9E113</accession>
<sequence length="62" mass="6587">MEESRGGRGGGEGRRLSTANLKDHSAALLSSSLLGVSSGQSGSIFQPNRPRTDHKSVYMLQN</sequence>
<proteinExistence type="predicted"/>
<protein>
    <submittedName>
        <fullName evidence="2">Uncharacterized protein</fullName>
    </submittedName>
</protein>
<dbReference type="AlphaFoldDB" id="A0A9I9E113"/>
<dbReference type="Gramene" id="MELO3C027011.2.1">
    <property type="protein sequence ID" value="MELO3C027011.2.1"/>
    <property type="gene ID" value="MELO3C027011.2"/>
</dbReference>
<reference evidence="2" key="1">
    <citation type="submission" date="2023-03" db="UniProtKB">
        <authorList>
            <consortium name="EnsemblPlants"/>
        </authorList>
    </citation>
    <scope>IDENTIFICATION</scope>
</reference>